<organism evidence="2 3">
    <name type="scientific">Desulfitobacterium metallireducens DSM 15288</name>
    <dbReference type="NCBI Taxonomy" id="871968"/>
    <lineage>
        <taxon>Bacteria</taxon>
        <taxon>Bacillati</taxon>
        <taxon>Bacillota</taxon>
        <taxon>Clostridia</taxon>
        <taxon>Eubacteriales</taxon>
        <taxon>Desulfitobacteriaceae</taxon>
        <taxon>Desulfitobacterium</taxon>
    </lineage>
</organism>
<dbReference type="KEGG" id="dmt:DESME_06150"/>
<sequence length="326" mass="37450">MAPPVWVPSAQRLIERRLWVLGYTAEDYPEDRRSLESIRRYHTHLDTIAHFAYRLGEDASLQGEFNSTLIQECSSYGVSPLVLIHNFNGQIFDPQPLRSVLSSSTLQERCMQNLLNLLPNGVAGVHIDFEGIEAAYRVAYNTFLESLRETLHARGFLLTISIPAKRSEWEAPGYDFATIGRTCDVLTLMTYDEHYSGGEAGSIASLPWMTQALDYAIQFIPHDKILIGIPAYGYDWSNGPTKMIPMNDIPTLVQQTNARILWDDPAVEPYFYYWQGRTRHTVWFESELAAKIRLSFVKNYRLRGIAIWRLGYESRRFWQAVSSKLK</sequence>
<gene>
    <name evidence="2" type="ORF">DESME_06150</name>
</gene>
<evidence type="ECO:0000313" key="2">
    <source>
        <dbReference type="EMBL" id="AHF06684.1"/>
    </source>
</evidence>
<dbReference type="Proteomes" id="UP000010847">
    <property type="component" value="Chromosome"/>
</dbReference>
<accession>W0EBY2</accession>
<dbReference type="Gene3D" id="3.10.50.10">
    <property type="match status" value="1"/>
</dbReference>
<dbReference type="SUPFAM" id="SSF51445">
    <property type="entry name" value="(Trans)glycosidases"/>
    <property type="match status" value="1"/>
</dbReference>
<dbReference type="STRING" id="871968.DESME_06150"/>
<dbReference type="AlphaFoldDB" id="W0EBY2"/>
<dbReference type="GO" id="GO:0005975">
    <property type="term" value="P:carbohydrate metabolic process"/>
    <property type="evidence" value="ECO:0007669"/>
    <property type="project" value="InterPro"/>
</dbReference>
<dbReference type="Pfam" id="PF00704">
    <property type="entry name" value="Glyco_hydro_18"/>
    <property type="match status" value="1"/>
</dbReference>
<evidence type="ECO:0000313" key="3">
    <source>
        <dbReference type="Proteomes" id="UP000010847"/>
    </source>
</evidence>
<reference evidence="2 3" key="1">
    <citation type="submission" date="2013-12" db="EMBL/GenBank/DDBJ databases">
        <authorList>
            <consortium name="DOE Joint Genome Institute"/>
            <person name="Smidt H."/>
            <person name="Huntemann M."/>
            <person name="Han J."/>
            <person name="Chen A."/>
            <person name="Kyrpides N."/>
            <person name="Mavromatis K."/>
            <person name="Markowitz V."/>
            <person name="Palaniappan K."/>
            <person name="Ivanova N."/>
            <person name="Schaumberg A."/>
            <person name="Pati A."/>
            <person name="Liolios K."/>
            <person name="Nordberg H.P."/>
            <person name="Cantor M.N."/>
            <person name="Hua S.X."/>
            <person name="Woyke T."/>
        </authorList>
    </citation>
    <scope>NUCLEOTIDE SEQUENCE [LARGE SCALE GENOMIC DNA]</scope>
    <source>
        <strain evidence="3">DSM 15288</strain>
    </source>
</reference>
<dbReference type="Gene3D" id="3.20.20.80">
    <property type="entry name" value="Glycosidases"/>
    <property type="match status" value="1"/>
</dbReference>
<dbReference type="PANTHER" id="PTHR46066:SF2">
    <property type="entry name" value="CHITINASE DOMAIN-CONTAINING PROTEIN 1"/>
    <property type="match status" value="1"/>
</dbReference>
<dbReference type="eggNOG" id="COG3858">
    <property type="taxonomic scope" value="Bacteria"/>
</dbReference>
<dbReference type="HOGENOM" id="CLU_037415_2_0_9"/>
<keyword evidence="3" id="KW-1185">Reference proteome</keyword>
<dbReference type="SMART" id="SM00636">
    <property type="entry name" value="Glyco_18"/>
    <property type="match status" value="1"/>
</dbReference>
<evidence type="ECO:0000259" key="1">
    <source>
        <dbReference type="PROSITE" id="PS51910"/>
    </source>
</evidence>
<name>W0EBY2_9FIRM</name>
<dbReference type="OrthoDB" id="9769314at2"/>
<dbReference type="InterPro" id="IPR001223">
    <property type="entry name" value="Glyco_hydro18_cat"/>
</dbReference>
<dbReference type="InterPro" id="IPR017853">
    <property type="entry name" value="GH"/>
</dbReference>
<feature type="domain" description="GH18" evidence="1">
    <location>
        <begin position="18"/>
        <end position="326"/>
    </location>
</feature>
<proteinExistence type="predicted"/>
<dbReference type="InterPro" id="IPR029070">
    <property type="entry name" value="Chitinase_insertion_sf"/>
</dbReference>
<keyword evidence="2" id="KW-0378">Hydrolase</keyword>
<protein>
    <submittedName>
        <fullName evidence="2">Glycoside hydrolase</fullName>
    </submittedName>
</protein>
<dbReference type="EMBL" id="CP007032">
    <property type="protein sequence ID" value="AHF06684.1"/>
    <property type="molecule type" value="Genomic_DNA"/>
</dbReference>
<dbReference type="InterPro" id="IPR011583">
    <property type="entry name" value="Chitinase_II/V-like_cat"/>
</dbReference>
<dbReference type="GO" id="GO:0016787">
    <property type="term" value="F:hydrolase activity"/>
    <property type="evidence" value="ECO:0007669"/>
    <property type="project" value="UniProtKB-KW"/>
</dbReference>
<dbReference type="RefSeq" id="WP_006715646.1">
    <property type="nucleotide sequence ID" value="NZ_CP007032.1"/>
</dbReference>
<dbReference type="PANTHER" id="PTHR46066">
    <property type="entry name" value="CHITINASE DOMAIN-CONTAINING PROTEIN 1 FAMILY MEMBER"/>
    <property type="match status" value="1"/>
</dbReference>
<dbReference type="PROSITE" id="PS51910">
    <property type="entry name" value="GH18_2"/>
    <property type="match status" value="1"/>
</dbReference>
<dbReference type="GO" id="GO:0008061">
    <property type="term" value="F:chitin binding"/>
    <property type="evidence" value="ECO:0007669"/>
    <property type="project" value="InterPro"/>
</dbReference>